<proteinExistence type="evidence at transcript level"/>
<keyword evidence="5" id="KW-0732">Signal</keyword>
<evidence type="ECO:0000256" key="2">
    <source>
        <dbReference type="ARBA" id="ARBA00006077"/>
    </source>
</evidence>
<dbReference type="GO" id="GO:0090729">
    <property type="term" value="F:toxin activity"/>
    <property type="evidence" value="ECO:0007669"/>
    <property type="project" value="UniProtKB-KW"/>
</dbReference>
<sequence length="83" mass="9014">MGMRMMFTVFLLVVLATAVVSSTSDRASDGRNTASKVFDLIALTAREDCCFIDDCWASHPEACGGGMELLRQDPLNRDMPPSA</sequence>
<evidence type="ECO:0000256" key="3">
    <source>
        <dbReference type="ARBA" id="ARBA00022525"/>
    </source>
</evidence>
<accession>S4UKH6</accession>
<keyword evidence="4" id="KW-0800">Toxin</keyword>
<evidence type="ECO:0000256" key="5">
    <source>
        <dbReference type="SAM" id="SignalP"/>
    </source>
</evidence>
<evidence type="ECO:0000313" key="6">
    <source>
        <dbReference type="EMBL" id="AGK23151.1"/>
    </source>
</evidence>
<comment type="similarity">
    <text evidence="2">Belongs to the conotoxin A superfamily.</text>
</comment>
<name>S4UKH6_CONCS</name>
<evidence type="ECO:0000256" key="4">
    <source>
        <dbReference type="ARBA" id="ARBA00022656"/>
    </source>
</evidence>
<evidence type="ECO:0000256" key="1">
    <source>
        <dbReference type="ARBA" id="ARBA00004613"/>
    </source>
</evidence>
<dbReference type="Pfam" id="PF07365">
    <property type="entry name" value="Toxin_8"/>
    <property type="match status" value="1"/>
</dbReference>
<dbReference type="AlphaFoldDB" id="S4UKH6"/>
<dbReference type="InterPro" id="IPR009958">
    <property type="entry name" value="Conotoxin_a-typ"/>
</dbReference>
<dbReference type="GO" id="GO:0030550">
    <property type="term" value="F:acetylcholine receptor inhibitor activity"/>
    <property type="evidence" value="ECO:0007669"/>
    <property type="project" value="InterPro"/>
</dbReference>
<keyword evidence="3" id="KW-0964">Secreted</keyword>
<feature type="chain" id="PRO_5004524341" evidence="5">
    <location>
        <begin position="22"/>
        <end position="83"/>
    </location>
</feature>
<dbReference type="GO" id="GO:0005576">
    <property type="term" value="C:extracellular region"/>
    <property type="evidence" value="ECO:0007669"/>
    <property type="project" value="UniProtKB-SubCell"/>
</dbReference>
<protein>
    <submittedName>
        <fullName evidence="6">A superfamily conotoxin Co1.2</fullName>
    </submittedName>
</protein>
<organism evidence="6">
    <name type="scientific">Conus coronatus</name>
    <name type="common">Crowned cone</name>
    <dbReference type="NCBI Taxonomy" id="89441"/>
    <lineage>
        <taxon>Eukaryota</taxon>
        <taxon>Metazoa</taxon>
        <taxon>Spiralia</taxon>
        <taxon>Lophotrochozoa</taxon>
        <taxon>Mollusca</taxon>
        <taxon>Gastropoda</taxon>
        <taxon>Caenogastropoda</taxon>
        <taxon>Neogastropoda</taxon>
        <taxon>Conoidea</taxon>
        <taxon>Conidae</taxon>
        <taxon>Conus</taxon>
        <taxon>Virroconus</taxon>
    </lineage>
</organism>
<comment type="subcellular location">
    <subcellularLocation>
        <location evidence="1">Secreted</location>
    </subcellularLocation>
</comment>
<feature type="signal peptide" evidence="5">
    <location>
        <begin position="1"/>
        <end position="21"/>
    </location>
</feature>
<reference evidence="6" key="1">
    <citation type="submission" date="2012-07" db="EMBL/GenBank/DDBJ databases">
        <title>Genomic structure, molecular evolution, and diversity of the conotoxins.</title>
        <authorList>
            <person name="Wu Y."/>
            <person name="Wang L."/>
            <person name="Zhou M."/>
            <person name="Ren Z."/>
            <person name="Zhu X."/>
            <person name="You Y."/>
            <person name="Qiang Y."/>
            <person name="Qin M."/>
            <person name="Luo S."/>
            <person name="Xu A."/>
        </authorList>
    </citation>
    <scope>NUCLEOTIDE SEQUENCE</scope>
</reference>
<dbReference type="EMBL" id="JX293411">
    <property type="protein sequence ID" value="AGK23151.1"/>
    <property type="molecule type" value="mRNA"/>
</dbReference>